<feature type="region of interest" description="Disordered" evidence="1">
    <location>
        <begin position="90"/>
        <end position="136"/>
    </location>
</feature>
<gene>
    <name evidence="2" type="ORF">BCM02_112289</name>
</gene>
<organism evidence="2 3">
    <name type="scientific">Paenibacillus methanolicus</name>
    <dbReference type="NCBI Taxonomy" id="582686"/>
    <lineage>
        <taxon>Bacteria</taxon>
        <taxon>Bacillati</taxon>
        <taxon>Bacillota</taxon>
        <taxon>Bacilli</taxon>
        <taxon>Bacillales</taxon>
        <taxon>Paenibacillaceae</taxon>
        <taxon>Paenibacillus</taxon>
    </lineage>
</organism>
<comment type="caution">
    <text evidence="2">The sequence shown here is derived from an EMBL/GenBank/DDBJ whole genome shotgun (WGS) entry which is preliminary data.</text>
</comment>
<dbReference type="OrthoDB" id="9810874at2"/>
<protein>
    <submittedName>
        <fullName evidence="2">Gas vesicle protein</fullName>
    </submittedName>
</protein>
<dbReference type="InterPro" id="IPR052928">
    <property type="entry name" value="Desiccation-related_membrane"/>
</dbReference>
<name>A0A5S5BVG0_9BACL</name>
<dbReference type="PANTHER" id="PTHR35792:SF2">
    <property type="entry name" value="GENERAL STRESS PROTEIN"/>
    <property type="match status" value="1"/>
</dbReference>
<evidence type="ECO:0000256" key="1">
    <source>
        <dbReference type="SAM" id="MobiDB-lite"/>
    </source>
</evidence>
<evidence type="ECO:0000313" key="2">
    <source>
        <dbReference type="EMBL" id="TYP70308.1"/>
    </source>
</evidence>
<feature type="compositionally biased region" description="Low complexity" evidence="1">
    <location>
        <begin position="108"/>
        <end position="136"/>
    </location>
</feature>
<dbReference type="PANTHER" id="PTHR35792">
    <property type="entry name" value="GENERAL STRESS PROTEIN"/>
    <property type="match status" value="1"/>
</dbReference>
<reference evidence="2 3" key="1">
    <citation type="submission" date="2019-07" db="EMBL/GenBank/DDBJ databases">
        <title>Genomic Encyclopedia of Type Strains, Phase III (KMG-III): the genomes of soil and plant-associated and newly described type strains.</title>
        <authorList>
            <person name="Whitman W."/>
        </authorList>
    </citation>
    <scope>NUCLEOTIDE SEQUENCE [LARGE SCALE GENOMIC DNA]</scope>
    <source>
        <strain evidence="2 3">BL24</strain>
    </source>
</reference>
<dbReference type="RefSeq" id="WP_148932652.1">
    <property type="nucleotide sequence ID" value="NZ_VNHS01000012.1"/>
</dbReference>
<dbReference type="Pfam" id="PF12732">
    <property type="entry name" value="YtxH"/>
    <property type="match status" value="1"/>
</dbReference>
<dbReference type="AlphaFoldDB" id="A0A5S5BVG0"/>
<dbReference type="Proteomes" id="UP000323257">
    <property type="component" value="Unassembled WGS sequence"/>
</dbReference>
<dbReference type="InterPro" id="IPR024623">
    <property type="entry name" value="YtxH"/>
</dbReference>
<sequence>MANAMKGLLIGGAIGAVTALLVTPKNGKEMRESLKLKSSELTASARERASLMASQAADKAAAARERVNEFGKVAAEKVATAAESTAGVFQNMKNDAQADQEDNKQTLGSSPSAGASSSASSGSATGTATPSHVYQS</sequence>
<accession>A0A5S5BVG0</accession>
<proteinExistence type="predicted"/>
<dbReference type="EMBL" id="VNHS01000012">
    <property type="protein sequence ID" value="TYP70308.1"/>
    <property type="molecule type" value="Genomic_DNA"/>
</dbReference>
<keyword evidence="3" id="KW-1185">Reference proteome</keyword>
<evidence type="ECO:0000313" key="3">
    <source>
        <dbReference type="Proteomes" id="UP000323257"/>
    </source>
</evidence>